<name>A0A3N1XR39_9FIRM</name>
<dbReference type="Pfam" id="PF22564">
    <property type="entry name" value="HAAS"/>
    <property type="match status" value="1"/>
</dbReference>
<protein>
    <submittedName>
        <fullName evidence="2">Putative membrane protein</fullName>
    </submittedName>
</protein>
<feature type="transmembrane region" description="Helical" evidence="1">
    <location>
        <begin position="123"/>
        <end position="144"/>
    </location>
</feature>
<keyword evidence="1" id="KW-0812">Transmembrane</keyword>
<evidence type="ECO:0000313" key="3">
    <source>
        <dbReference type="Proteomes" id="UP000273083"/>
    </source>
</evidence>
<dbReference type="Proteomes" id="UP000273083">
    <property type="component" value="Unassembled WGS sequence"/>
</dbReference>
<accession>A0A3N1XR39</accession>
<dbReference type="AlphaFoldDB" id="A0A3N1XR39"/>
<organism evidence="2 3">
    <name type="scientific">Mobilisporobacter senegalensis</name>
    <dbReference type="NCBI Taxonomy" id="1329262"/>
    <lineage>
        <taxon>Bacteria</taxon>
        <taxon>Bacillati</taxon>
        <taxon>Bacillota</taxon>
        <taxon>Clostridia</taxon>
        <taxon>Lachnospirales</taxon>
        <taxon>Lachnospiraceae</taxon>
        <taxon>Mobilisporobacter</taxon>
    </lineage>
</organism>
<dbReference type="OrthoDB" id="1779993at2"/>
<evidence type="ECO:0000313" key="2">
    <source>
        <dbReference type="EMBL" id="ROR28748.1"/>
    </source>
</evidence>
<dbReference type="EMBL" id="RJVG01000004">
    <property type="protein sequence ID" value="ROR28748.1"/>
    <property type="molecule type" value="Genomic_DNA"/>
</dbReference>
<dbReference type="RefSeq" id="WP_123609241.1">
    <property type="nucleotide sequence ID" value="NZ_RJVG01000004.1"/>
</dbReference>
<keyword evidence="3" id="KW-1185">Reference proteome</keyword>
<feature type="transmembrane region" description="Helical" evidence="1">
    <location>
        <begin position="150"/>
        <end position="168"/>
    </location>
</feature>
<keyword evidence="1" id="KW-1133">Transmembrane helix</keyword>
<sequence>MTKIEFLDTLGKSLNHELPSDKVNENINYYDDYINQSMAKGKSLDDIFNELGEPRLIAKTIIDTYKLSKGYQYKQETNSMDYEDDSRYENTYSNTNSNDNKYKGNDWNIKFGFGAPIPWYQKLLGILLLILVIFVVITLGSIAINLFFSIGIPILFVYVLYRIIINMFHRRY</sequence>
<keyword evidence="1" id="KW-0472">Membrane</keyword>
<proteinExistence type="predicted"/>
<reference evidence="2 3" key="1">
    <citation type="submission" date="2018-11" db="EMBL/GenBank/DDBJ databases">
        <title>Genomic Encyclopedia of Type Strains, Phase IV (KMG-IV): sequencing the most valuable type-strain genomes for metagenomic binning, comparative biology and taxonomic classification.</title>
        <authorList>
            <person name="Goeker M."/>
        </authorList>
    </citation>
    <scope>NUCLEOTIDE SEQUENCE [LARGE SCALE GENOMIC DNA]</scope>
    <source>
        <strain evidence="2 3">DSM 26537</strain>
    </source>
</reference>
<gene>
    <name evidence="2" type="ORF">EDD66_104344</name>
</gene>
<evidence type="ECO:0000256" key="1">
    <source>
        <dbReference type="SAM" id="Phobius"/>
    </source>
</evidence>
<comment type="caution">
    <text evidence="2">The sequence shown here is derived from an EMBL/GenBank/DDBJ whole genome shotgun (WGS) entry which is preliminary data.</text>
</comment>